<dbReference type="AlphaFoldDB" id="A0A9P6B9R3"/>
<comment type="caution">
    <text evidence="2">The sequence shown here is derived from an EMBL/GenBank/DDBJ whole genome shotgun (WGS) entry which is preliminary data.</text>
</comment>
<keyword evidence="3" id="KW-1185">Reference proteome</keyword>
<evidence type="ECO:0000256" key="1">
    <source>
        <dbReference type="SAM" id="MobiDB-lite"/>
    </source>
</evidence>
<reference evidence="2" key="1">
    <citation type="journal article" date="2020" name="Nat. Commun.">
        <title>Large-scale genome sequencing of mycorrhizal fungi provides insights into the early evolution of symbiotic traits.</title>
        <authorList>
            <person name="Miyauchi S."/>
            <person name="Kiss E."/>
            <person name="Kuo A."/>
            <person name="Drula E."/>
            <person name="Kohler A."/>
            <person name="Sanchez-Garcia M."/>
            <person name="Morin E."/>
            <person name="Andreopoulos B."/>
            <person name="Barry K.W."/>
            <person name="Bonito G."/>
            <person name="Buee M."/>
            <person name="Carver A."/>
            <person name="Chen C."/>
            <person name="Cichocki N."/>
            <person name="Clum A."/>
            <person name="Culley D."/>
            <person name="Crous P.W."/>
            <person name="Fauchery L."/>
            <person name="Girlanda M."/>
            <person name="Hayes R.D."/>
            <person name="Keri Z."/>
            <person name="LaButti K."/>
            <person name="Lipzen A."/>
            <person name="Lombard V."/>
            <person name="Magnuson J."/>
            <person name="Maillard F."/>
            <person name="Murat C."/>
            <person name="Nolan M."/>
            <person name="Ohm R.A."/>
            <person name="Pangilinan J."/>
            <person name="Pereira M.F."/>
            <person name="Perotto S."/>
            <person name="Peter M."/>
            <person name="Pfister S."/>
            <person name="Riley R."/>
            <person name="Sitrit Y."/>
            <person name="Stielow J.B."/>
            <person name="Szollosi G."/>
            <person name="Zifcakova L."/>
            <person name="Stursova M."/>
            <person name="Spatafora J.W."/>
            <person name="Tedersoo L."/>
            <person name="Vaario L.M."/>
            <person name="Yamada A."/>
            <person name="Yan M."/>
            <person name="Wang P."/>
            <person name="Xu J."/>
            <person name="Bruns T."/>
            <person name="Baldrian P."/>
            <person name="Vilgalys R."/>
            <person name="Dunand C."/>
            <person name="Henrissat B."/>
            <person name="Grigoriev I.V."/>
            <person name="Hibbett D."/>
            <person name="Nagy L.G."/>
            <person name="Martin F.M."/>
        </authorList>
    </citation>
    <scope>NUCLEOTIDE SEQUENCE</scope>
    <source>
        <strain evidence="2">UP504</strain>
    </source>
</reference>
<dbReference type="OrthoDB" id="5599613at2759"/>
<protein>
    <submittedName>
        <fullName evidence="2">Uncharacterized protein</fullName>
    </submittedName>
</protein>
<organism evidence="2 3">
    <name type="scientific">Hydnum rufescens UP504</name>
    <dbReference type="NCBI Taxonomy" id="1448309"/>
    <lineage>
        <taxon>Eukaryota</taxon>
        <taxon>Fungi</taxon>
        <taxon>Dikarya</taxon>
        <taxon>Basidiomycota</taxon>
        <taxon>Agaricomycotina</taxon>
        <taxon>Agaricomycetes</taxon>
        <taxon>Cantharellales</taxon>
        <taxon>Hydnaceae</taxon>
        <taxon>Hydnum</taxon>
    </lineage>
</organism>
<feature type="region of interest" description="Disordered" evidence="1">
    <location>
        <begin position="274"/>
        <end position="296"/>
    </location>
</feature>
<gene>
    <name evidence="2" type="ORF">BS47DRAFT_756261</name>
</gene>
<name>A0A9P6B9R3_9AGAM</name>
<dbReference type="EMBL" id="MU128912">
    <property type="protein sequence ID" value="KAF9520348.1"/>
    <property type="molecule type" value="Genomic_DNA"/>
</dbReference>
<sequence length="319" mass="35310">MCRSASMRSLVSLVHDDSYSPSDVGLDFKVIAIEGFGKLGARRDALEALQSVRANYPQGIIMPTPLIIRKDHRVHATLSLFNILGSLAMSKFGMVDLPDLVLLVLLVASHRSSPPEVGRGASACIGGWLEIESVTLHVQREICRNIVRATLDWSVRQKSHILEFIPQSSASAARLLSWTAYGMLIPREMEKATLERYVNPPPLSRLLEHLFAKNPSKEEMDPSELNPTERLFDLGEADKSPNYVDIMYQVEILSHMLCDVRAVVEFEYKHGLARGSSSTPGTNAGHLVSKSPSKAKARQMTPLEILCEGLESKHDRIGT</sequence>
<proteinExistence type="predicted"/>
<evidence type="ECO:0000313" key="2">
    <source>
        <dbReference type="EMBL" id="KAF9520348.1"/>
    </source>
</evidence>
<dbReference type="Proteomes" id="UP000886523">
    <property type="component" value="Unassembled WGS sequence"/>
</dbReference>
<evidence type="ECO:0000313" key="3">
    <source>
        <dbReference type="Proteomes" id="UP000886523"/>
    </source>
</evidence>
<accession>A0A9P6B9R3</accession>